<gene>
    <name evidence="2" type="ORF">FEV09_14300</name>
</gene>
<dbReference type="EMBL" id="VBTY01000120">
    <property type="protein sequence ID" value="MDG3495720.1"/>
    <property type="molecule type" value="Genomic_DNA"/>
</dbReference>
<feature type="region of interest" description="Disordered" evidence="1">
    <location>
        <begin position="222"/>
        <end position="252"/>
    </location>
</feature>
<comment type="caution">
    <text evidence="2">The sequence shown here is derived from an EMBL/GenBank/DDBJ whole genome shotgun (WGS) entry which is preliminary data.</text>
</comment>
<dbReference type="Proteomes" id="UP001152872">
    <property type="component" value="Unassembled WGS sequence"/>
</dbReference>
<reference evidence="2" key="1">
    <citation type="submission" date="2019-05" db="EMBL/GenBank/DDBJ databases">
        <title>Whole genome sequencing of Pseudanabaena catenata USMAC16.</title>
        <authorList>
            <person name="Khan Z."/>
            <person name="Omar W.M."/>
            <person name="Convey P."/>
            <person name="Merican F."/>
            <person name="Najimudin N."/>
        </authorList>
    </citation>
    <scope>NUCLEOTIDE SEQUENCE</scope>
    <source>
        <strain evidence="2">USMAC16</strain>
    </source>
</reference>
<organism evidence="2 3">
    <name type="scientific">Pseudanabaena catenata USMAC16</name>
    <dbReference type="NCBI Taxonomy" id="1855837"/>
    <lineage>
        <taxon>Bacteria</taxon>
        <taxon>Bacillati</taxon>
        <taxon>Cyanobacteriota</taxon>
        <taxon>Cyanophyceae</taxon>
        <taxon>Pseudanabaenales</taxon>
        <taxon>Pseudanabaenaceae</taxon>
        <taxon>Pseudanabaena</taxon>
    </lineage>
</organism>
<evidence type="ECO:0000256" key="1">
    <source>
        <dbReference type="SAM" id="MobiDB-lite"/>
    </source>
</evidence>
<protein>
    <recommendedName>
        <fullName evidence="4">Chromosome partitioning protein ParB</fullName>
    </recommendedName>
</protein>
<name>A0A9X4RJ77_9CYAN</name>
<accession>A0A9X4RJ77</accession>
<evidence type="ECO:0000313" key="2">
    <source>
        <dbReference type="EMBL" id="MDG3495720.1"/>
    </source>
</evidence>
<evidence type="ECO:0000313" key="3">
    <source>
        <dbReference type="Proteomes" id="UP001152872"/>
    </source>
</evidence>
<sequence length="324" mass="36570">MSLLTSSIDLDMIAPPLTESQLQFPASEIDHLAQLFLQVGDTVRPIILRRISPISFEILEGYFEYYAAMKAQEIDDQFTAIRAYVVPPDRELAILSQYQFLRSLSTPLANEKTDSLPITPSERQSDLEKIEQTIEQTIERTIANRLDQKIAATIERIVEEKIGSSFQAMTKQITNQITQQLDIHLSEIKRSLLLTPVTPPVAPPINQIIESSAPPVETILESVTKKPSKSTRTNQPKTRSSGSSPTKSAIKESDPKVIEVLRELNTLNFGDLEYKLLKSRSKKFARPIYELRLQQPDQKFQSILDITKVEGIAEKTILKIIAAW</sequence>
<dbReference type="AlphaFoldDB" id="A0A9X4RJ77"/>
<dbReference type="RefSeq" id="WP_009627859.1">
    <property type="nucleotide sequence ID" value="NZ_VBTY01000120.1"/>
</dbReference>
<feature type="compositionally biased region" description="Polar residues" evidence="1">
    <location>
        <begin position="230"/>
        <end position="247"/>
    </location>
</feature>
<evidence type="ECO:0008006" key="4">
    <source>
        <dbReference type="Google" id="ProtNLM"/>
    </source>
</evidence>
<proteinExistence type="predicted"/>
<keyword evidence="3" id="KW-1185">Reference proteome</keyword>